<dbReference type="OrthoDB" id="2419903at2759"/>
<proteinExistence type="predicted"/>
<name>A0A0C3Q3Z0_9AGAM</name>
<dbReference type="EMBL" id="KN823334">
    <property type="protein sequence ID" value="KIO17881.1"/>
    <property type="molecule type" value="Genomic_DNA"/>
</dbReference>
<organism evidence="2 3">
    <name type="scientific">Tulasnella calospora MUT 4182</name>
    <dbReference type="NCBI Taxonomy" id="1051891"/>
    <lineage>
        <taxon>Eukaryota</taxon>
        <taxon>Fungi</taxon>
        <taxon>Dikarya</taxon>
        <taxon>Basidiomycota</taxon>
        <taxon>Agaricomycotina</taxon>
        <taxon>Agaricomycetes</taxon>
        <taxon>Cantharellales</taxon>
        <taxon>Tulasnellaceae</taxon>
        <taxon>Tulasnella</taxon>
    </lineage>
</organism>
<dbReference type="PANTHER" id="PTHR31681:SF3">
    <property type="entry name" value="OS04G0690100 PROTEIN"/>
    <property type="match status" value="1"/>
</dbReference>
<feature type="compositionally biased region" description="Polar residues" evidence="1">
    <location>
        <begin position="88"/>
        <end position="109"/>
    </location>
</feature>
<sequence>MDYSATMCRHCGERPRFQNHPYCGKTCADKAKGQRQISNLSPPRAAFVQTPPVSAIARPKAANTLRVPAANPALPAAPANRRQDHSPGPSTTPLSQAIDGSSRQASPNPQAGKAGESEPSACHTGTKVTCRIPECDQPPFQFGAEYCSNQHRAEAVRRGLAPPCISCYLYPRVLYNFCGQSCNDRVSNGGPSLLPLEDRDPKFEEIRHLFEVSWKYTKKPKPKVTAIHKIVLGKNSMSNFFAYRKGVEDKRNFISQCRTPGNEGRRWFGTRRECQIGDNPNSMAYCASPRCSLCTLLKKSFKKGNTERPGAGISVSALSSKADESSTNGSSSVSLKAAVLATVVIGRGLKCLSERPDLTTPPNGYDSVLTETGTSMAFDEVVVFSEDAIRPIWLVLYETDRSA</sequence>
<evidence type="ECO:0008006" key="4">
    <source>
        <dbReference type="Google" id="ProtNLM"/>
    </source>
</evidence>
<reference evidence="3" key="2">
    <citation type="submission" date="2015-01" db="EMBL/GenBank/DDBJ databases">
        <title>Evolutionary Origins and Diversification of the Mycorrhizal Mutualists.</title>
        <authorList>
            <consortium name="DOE Joint Genome Institute"/>
            <consortium name="Mycorrhizal Genomics Consortium"/>
            <person name="Kohler A."/>
            <person name="Kuo A."/>
            <person name="Nagy L.G."/>
            <person name="Floudas D."/>
            <person name="Copeland A."/>
            <person name="Barry K.W."/>
            <person name="Cichocki N."/>
            <person name="Veneault-Fourrey C."/>
            <person name="LaButti K."/>
            <person name="Lindquist E.A."/>
            <person name="Lipzen A."/>
            <person name="Lundell T."/>
            <person name="Morin E."/>
            <person name="Murat C."/>
            <person name="Riley R."/>
            <person name="Ohm R."/>
            <person name="Sun H."/>
            <person name="Tunlid A."/>
            <person name="Henrissat B."/>
            <person name="Grigoriev I.V."/>
            <person name="Hibbett D.S."/>
            <person name="Martin F."/>
        </authorList>
    </citation>
    <scope>NUCLEOTIDE SEQUENCE [LARGE SCALE GENOMIC DNA]</scope>
    <source>
        <strain evidence="3">MUT 4182</strain>
    </source>
</reference>
<dbReference type="PANTHER" id="PTHR31681">
    <property type="entry name" value="C2H2-LIKE ZINC FINGER PROTEIN"/>
    <property type="match status" value="1"/>
</dbReference>
<reference evidence="2 3" key="1">
    <citation type="submission" date="2014-04" db="EMBL/GenBank/DDBJ databases">
        <authorList>
            <consortium name="DOE Joint Genome Institute"/>
            <person name="Kuo A."/>
            <person name="Girlanda M."/>
            <person name="Perotto S."/>
            <person name="Kohler A."/>
            <person name="Nagy L.G."/>
            <person name="Floudas D."/>
            <person name="Copeland A."/>
            <person name="Barry K.W."/>
            <person name="Cichocki N."/>
            <person name="Veneault-Fourrey C."/>
            <person name="LaButti K."/>
            <person name="Lindquist E.A."/>
            <person name="Lipzen A."/>
            <person name="Lundell T."/>
            <person name="Morin E."/>
            <person name="Murat C."/>
            <person name="Sun H."/>
            <person name="Tunlid A."/>
            <person name="Henrissat B."/>
            <person name="Grigoriev I.V."/>
            <person name="Hibbett D.S."/>
            <person name="Martin F."/>
            <person name="Nordberg H.P."/>
            <person name="Cantor M.N."/>
            <person name="Hua S.X."/>
        </authorList>
    </citation>
    <scope>NUCLEOTIDE SEQUENCE [LARGE SCALE GENOMIC DNA]</scope>
    <source>
        <strain evidence="2 3">MUT 4182</strain>
    </source>
</reference>
<dbReference type="AlphaFoldDB" id="A0A0C3Q3Z0"/>
<dbReference type="SUPFAM" id="SSF56399">
    <property type="entry name" value="ADP-ribosylation"/>
    <property type="match status" value="1"/>
</dbReference>
<dbReference type="HOGENOM" id="CLU_039434_0_0_1"/>
<feature type="region of interest" description="Disordered" evidence="1">
    <location>
        <begin position="74"/>
        <end position="123"/>
    </location>
</feature>
<dbReference type="Proteomes" id="UP000054248">
    <property type="component" value="Unassembled WGS sequence"/>
</dbReference>
<protein>
    <recommendedName>
        <fullName evidence="4">PARP catalytic domain-containing protein</fullName>
    </recommendedName>
</protein>
<keyword evidence="3" id="KW-1185">Reference proteome</keyword>
<accession>A0A0C3Q3Z0</accession>
<evidence type="ECO:0000313" key="2">
    <source>
        <dbReference type="EMBL" id="KIO17881.1"/>
    </source>
</evidence>
<evidence type="ECO:0000313" key="3">
    <source>
        <dbReference type="Proteomes" id="UP000054248"/>
    </source>
</evidence>
<dbReference type="STRING" id="1051891.A0A0C3Q3Z0"/>
<evidence type="ECO:0000256" key="1">
    <source>
        <dbReference type="SAM" id="MobiDB-lite"/>
    </source>
</evidence>
<dbReference type="Gene3D" id="3.90.228.10">
    <property type="match status" value="1"/>
</dbReference>
<gene>
    <name evidence="2" type="ORF">M407DRAFT_165023</name>
</gene>